<dbReference type="InterPro" id="IPR002345">
    <property type="entry name" value="Lipocalin"/>
</dbReference>
<dbReference type="SUPFAM" id="SSF50814">
    <property type="entry name" value="Lipocalins"/>
    <property type="match status" value="1"/>
</dbReference>
<dbReference type="PRINTS" id="PR01172">
    <property type="entry name" value="BLCTOGLOBULN"/>
</dbReference>
<dbReference type="PANTHER" id="PTHR11430:SF117">
    <property type="entry name" value="GLYCODELIN"/>
    <property type="match status" value="1"/>
</dbReference>
<dbReference type="GO" id="GO:0005576">
    <property type="term" value="C:extracellular region"/>
    <property type="evidence" value="ECO:0007669"/>
    <property type="project" value="UniProtKB-SubCell"/>
</dbReference>
<comment type="subcellular location">
    <subcellularLocation>
        <location evidence="1">Secreted</location>
    </subcellularLocation>
</comment>
<evidence type="ECO:0000256" key="6">
    <source>
        <dbReference type="ARBA" id="ARBA00023157"/>
    </source>
</evidence>
<protein>
    <recommendedName>
        <fullName evidence="8">Lipocalin/cytosolic fatty-acid binding domain-containing protein</fullName>
    </recommendedName>
</protein>
<feature type="domain" description="Lipocalin/cytosolic fatty-acid binding" evidence="8">
    <location>
        <begin position="13"/>
        <end position="94"/>
    </location>
</feature>
<comment type="caution">
    <text evidence="9">The sequence shown here is derived from an EMBL/GenBank/DDBJ whole genome shotgun (WGS) entry which is preliminary data.</text>
</comment>
<gene>
    <name evidence="9" type="ORF">HPG69_015624</name>
</gene>
<dbReference type="EMBL" id="JACDTQ010003420">
    <property type="protein sequence ID" value="KAF5914178.1"/>
    <property type="molecule type" value="Genomic_DNA"/>
</dbReference>
<evidence type="ECO:0000256" key="1">
    <source>
        <dbReference type="ARBA" id="ARBA00004613"/>
    </source>
</evidence>
<evidence type="ECO:0000313" key="9">
    <source>
        <dbReference type="EMBL" id="KAF5914178.1"/>
    </source>
</evidence>
<comment type="similarity">
    <text evidence="2">Belongs to the calycin superfamily. Lipocalin family.</text>
</comment>
<dbReference type="InterPro" id="IPR012674">
    <property type="entry name" value="Calycin"/>
</dbReference>
<name>A0A7J7EEM9_DICBM</name>
<dbReference type="GO" id="GO:0019841">
    <property type="term" value="F:retinol binding"/>
    <property type="evidence" value="ECO:0007669"/>
    <property type="project" value="UniProtKB-KW"/>
</dbReference>
<evidence type="ECO:0000256" key="7">
    <source>
        <dbReference type="SAM" id="MobiDB-lite"/>
    </source>
</evidence>
<evidence type="ECO:0000256" key="2">
    <source>
        <dbReference type="ARBA" id="ARBA00006889"/>
    </source>
</evidence>
<evidence type="ECO:0000256" key="5">
    <source>
        <dbReference type="ARBA" id="ARBA00023072"/>
    </source>
</evidence>
<reference evidence="9 10" key="1">
    <citation type="journal article" date="2020" name="Mol. Biol. Evol.">
        <title>Interspecific Gene Flow and the Evolution of Specialization in Black and White Rhinoceros.</title>
        <authorList>
            <person name="Moodley Y."/>
            <person name="Westbury M.V."/>
            <person name="Russo I.M."/>
            <person name="Gopalakrishnan S."/>
            <person name="Rakotoarivelo A."/>
            <person name="Olsen R.A."/>
            <person name="Prost S."/>
            <person name="Tunstall T."/>
            <person name="Ryder O.A."/>
            <person name="Dalen L."/>
            <person name="Bruford M.W."/>
        </authorList>
    </citation>
    <scope>NUCLEOTIDE SEQUENCE [LARGE SCALE GENOMIC DNA]</scope>
    <source>
        <strain evidence="9">SBR-YM</strain>
        <tissue evidence="9">Skin</tissue>
    </source>
</reference>
<dbReference type="InterPro" id="IPR002447">
    <property type="entry name" value="Blactoglobulin"/>
</dbReference>
<keyword evidence="6" id="KW-1015">Disulfide bond</keyword>
<dbReference type="Gene3D" id="2.40.128.20">
    <property type="match status" value="1"/>
</dbReference>
<proteinExistence type="inferred from homology"/>
<evidence type="ECO:0000259" key="8">
    <source>
        <dbReference type="Pfam" id="PF00061"/>
    </source>
</evidence>
<keyword evidence="3" id="KW-0964">Secreted</keyword>
<dbReference type="Pfam" id="PF00061">
    <property type="entry name" value="Lipocalin"/>
    <property type="match status" value="1"/>
</dbReference>
<dbReference type="PANTHER" id="PTHR11430">
    <property type="entry name" value="LIPOCALIN"/>
    <property type="match status" value="1"/>
</dbReference>
<evidence type="ECO:0000256" key="4">
    <source>
        <dbReference type="ARBA" id="ARBA00022743"/>
    </source>
</evidence>
<sequence length="128" mass="14299">MGGLPMGPGCAANQACVERNIVAQKTEDPAVFTVDYQGERTVSVLDTDYTHYVFFCLGAPLPSAEHSTMCQYLARTLKVDEEVVEKFNRALKSLPEHIQIIPDQTQGQGELWPTEAPQFEEKQQLSRL</sequence>
<feature type="compositionally biased region" description="Basic and acidic residues" evidence="7">
    <location>
        <begin position="119"/>
        <end position="128"/>
    </location>
</feature>
<evidence type="ECO:0000313" key="10">
    <source>
        <dbReference type="Proteomes" id="UP000551758"/>
    </source>
</evidence>
<dbReference type="InterPro" id="IPR000566">
    <property type="entry name" value="Lipocln_cytosolic_FA-bd_dom"/>
</dbReference>
<feature type="region of interest" description="Disordered" evidence="7">
    <location>
        <begin position="104"/>
        <end position="128"/>
    </location>
</feature>
<evidence type="ECO:0000256" key="3">
    <source>
        <dbReference type="ARBA" id="ARBA00022525"/>
    </source>
</evidence>
<organism evidence="9 10">
    <name type="scientific">Diceros bicornis minor</name>
    <name type="common">South-central black rhinoceros</name>
    <dbReference type="NCBI Taxonomy" id="77932"/>
    <lineage>
        <taxon>Eukaryota</taxon>
        <taxon>Metazoa</taxon>
        <taxon>Chordata</taxon>
        <taxon>Craniata</taxon>
        <taxon>Vertebrata</taxon>
        <taxon>Euteleostomi</taxon>
        <taxon>Mammalia</taxon>
        <taxon>Eutheria</taxon>
        <taxon>Laurasiatheria</taxon>
        <taxon>Perissodactyla</taxon>
        <taxon>Rhinocerotidae</taxon>
        <taxon>Diceros</taxon>
    </lineage>
</organism>
<keyword evidence="5" id="KW-0683">Retinol-binding</keyword>
<keyword evidence="10" id="KW-1185">Reference proteome</keyword>
<keyword evidence="4" id="KW-0494">Milk protein</keyword>
<dbReference type="Proteomes" id="UP000551758">
    <property type="component" value="Unassembled WGS sequence"/>
</dbReference>
<accession>A0A7J7EEM9</accession>
<dbReference type="AlphaFoldDB" id="A0A7J7EEM9"/>